<dbReference type="AlphaFoldDB" id="A0AAD4GI64"/>
<organism evidence="2 3">
    <name type="scientific">Boletus edulis BED1</name>
    <dbReference type="NCBI Taxonomy" id="1328754"/>
    <lineage>
        <taxon>Eukaryota</taxon>
        <taxon>Fungi</taxon>
        <taxon>Dikarya</taxon>
        <taxon>Basidiomycota</taxon>
        <taxon>Agaricomycotina</taxon>
        <taxon>Agaricomycetes</taxon>
        <taxon>Agaricomycetidae</taxon>
        <taxon>Boletales</taxon>
        <taxon>Boletineae</taxon>
        <taxon>Boletaceae</taxon>
        <taxon>Boletoideae</taxon>
        <taxon>Boletus</taxon>
    </lineage>
</organism>
<protein>
    <submittedName>
        <fullName evidence="2">Uncharacterized protein</fullName>
    </submittedName>
</protein>
<gene>
    <name evidence="2" type="ORF">L210DRAFT_530491</name>
</gene>
<dbReference type="EMBL" id="WHUW01000006">
    <property type="protein sequence ID" value="KAF8445019.1"/>
    <property type="molecule type" value="Genomic_DNA"/>
</dbReference>
<dbReference type="Proteomes" id="UP001194468">
    <property type="component" value="Unassembled WGS sequence"/>
</dbReference>
<evidence type="ECO:0000313" key="2">
    <source>
        <dbReference type="EMBL" id="KAF8445019.1"/>
    </source>
</evidence>
<reference evidence="2" key="1">
    <citation type="submission" date="2019-10" db="EMBL/GenBank/DDBJ databases">
        <authorList>
            <consortium name="DOE Joint Genome Institute"/>
            <person name="Kuo A."/>
            <person name="Miyauchi S."/>
            <person name="Kiss E."/>
            <person name="Drula E."/>
            <person name="Kohler A."/>
            <person name="Sanchez-Garcia M."/>
            <person name="Andreopoulos B."/>
            <person name="Barry K.W."/>
            <person name="Bonito G."/>
            <person name="Buee M."/>
            <person name="Carver A."/>
            <person name="Chen C."/>
            <person name="Cichocki N."/>
            <person name="Clum A."/>
            <person name="Culley D."/>
            <person name="Crous P.W."/>
            <person name="Fauchery L."/>
            <person name="Girlanda M."/>
            <person name="Hayes R."/>
            <person name="Keri Z."/>
            <person name="LaButti K."/>
            <person name="Lipzen A."/>
            <person name="Lombard V."/>
            <person name="Magnuson J."/>
            <person name="Maillard F."/>
            <person name="Morin E."/>
            <person name="Murat C."/>
            <person name="Nolan M."/>
            <person name="Ohm R."/>
            <person name="Pangilinan J."/>
            <person name="Pereira M."/>
            <person name="Perotto S."/>
            <person name="Peter M."/>
            <person name="Riley R."/>
            <person name="Sitrit Y."/>
            <person name="Stielow B."/>
            <person name="Szollosi G."/>
            <person name="Zifcakova L."/>
            <person name="Stursova M."/>
            <person name="Spatafora J.W."/>
            <person name="Tedersoo L."/>
            <person name="Vaario L.-M."/>
            <person name="Yamada A."/>
            <person name="Yan M."/>
            <person name="Wang P."/>
            <person name="Xu J."/>
            <person name="Bruns T."/>
            <person name="Baldrian P."/>
            <person name="Vilgalys R."/>
            <person name="Henrissat B."/>
            <person name="Grigoriev I.V."/>
            <person name="Hibbett D."/>
            <person name="Nagy L.G."/>
            <person name="Martin F.M."/>
        </authorList>
    </citation>
    <scope>NUCLEOTIDE SEQUENCE</scope>
    <source>
        <strain evidence="2">BED1</strain>
    </source>
</reference>
<feature type="region of interest" description="Disordered" evidence="1">
    <location>
        <begin position="1"/>
        <end position="43"/>
    </location>
</feature>
<evidence type="ECO:0000256" key="1">
    <source>
        <dbReference type="SAM" id="MobiDB-lite"/>
    </source>
</evidence>
<feature type="region of interest" description="Disordered" evidence="1">
    <location>
        <begin position="367"/>
        <end position="405"/>
    </location>
</feature>
<feature type="compositionally biased region" description="Polar residues" evidence="1">
    <location>
        <begin position="379"/>
        <end position="388"/>
    </location>
</feature>
<keyword evidence="3" id="KW-1185">Reference proteome</keyword>
<name>A0AAD4GI64_BOLED</name>
<comment type="caution">
    <text evidence="2">The sequence shown here is derived from an EMBL/GenBank/DDBJ whole genome shotgun (WGS) entry which is preliminary data.</text>
</comment>
<evidence type="ECO:0000313" key="3">
    <source>
        <dbReference type="Proteomes" id="UP001194468"/>
    </source>
</evidence>
<feature type="compositionally biased region" description="Polar residues" evidence="1">
    <location>
        <begin position="15"/>
        <end position="36"/>
    </location>
</feature>
<accession>A0AAD4GI64</accession>
<proteinExistence type="predicted"/>
<sequence length="405" mass="44356">MLSTPPRSSSEDTLDSQGVTTTTSHIPGDQPQTPTRPNVPEPSPLWTSCLHVVQYPNAASNTLLETIADIKKPRLLRTVMQDSADYCVKASGELFTIRFPAKIDRFGQFAKIGAYFNLPNTGLDIVSLKDARAQFEFKFLTEEDNECPPEAIKCSNMASEILMHLHQVLEDAHGPSDGNKNPNITAFWRSYGPGSGDYYSAVVLTEPLFQGLPSTEGVVTPKVTRVDIGKSASCLSPSKASVAASRAHTVPARTTTNTQDSHTLHISQLPDPQGRYAGLLSAHANFSEAKVIAPDVFDSQGKYMSPTDYEARCKDGQYVEVEVLLRITNGNNNNNDSRVYQLVLTQMKLLPYRMYTKEALLKCRKPVAKGKGKRKADSNTEPEGQSPTKKAATVTAETDISDMEL</sequence>
<reference evidence="2" key="2">
    <citation type="journal article" date="2020" name="Nat. Commun.">
        <title>Large-scale genome sequencing of mycorrhizal fungi provides insights into the early evolution of symbiotic traits.</title>
        <authorList>
            <person name="Miyauchi S."/>
            <person name="Kiss E."/>
            <person name="Kuo A."/>
            <person name="Drula E."/>
            <person name="Kohler A."/>
            <person name="Sanchez-Garcia M."/>
            <person name="Morin E."/>
            <person name="Andreopoulos B."/>
            <person name="Barry K.W."/>
            <person name="Bonito G."/>
            <person name="Buee M."/>
            <person name="Carver A."/>
            <person name="Chen C."/>
            <person name="Cichocki N."/>
            <person name="Clum A."/>
            <person name="Culley D."/>
            <person name="Crous P.W."/>
            <person name="Fauchery L."/>
            <person name="Girlanda M."/>
            <person name="Hayes R.D."/>
            <person name="Keri Z."/>
            <person name="LaButti K."/>
            <person name="Lipzen A."/>
            <person name="Lombard V."/>
            <person name="Magnuson J."/>
            <person name="Maillard F."/>
            <person name="Murat C."/>
            <person name="Nolan M."/>
            <person name="Ohm R.A."/>
            <person name="Pangilinan J."/>
            <person name="Pereira M.F."/>
            <person name="Perotto S."/>
            <person name="Peter M."/>
            <person name="Pfister S."/>
            <person name="Riley R."/>
            <person name="Sitrit Y."/>
            <person name="Stielow J.B."/>
            <person name="Szollosi G."/>
            <person name="Zifcakova L."/>
            <person name="Stursova M."/>
            <person name="Spatafora J.W."/>
            <person name="Tedersoo L."/>
            <person name="Vaario L.M."/>
            <person name="Yamada A."/>
            <person name="Yan M."/>
            <person name="Wang P."/>
            <person name="Xu J."/>
            <person name="Bruns T."/>
            <person name="Baldrian P."/>
            <person name="Vilgalys R."/>
            <person name="Dunand C."/>
            <person name="Henrissat B."/>
            <person name="Grigoriev I.V."/>
            <person name="Hibbett D."/>
            <person name="Nagy L.G."/>
            <person name="Martin F.M."/>
        </authorList>
    </citation>
    <scope>NUCLEOTIDE SEQUENCE</scope>
    <source>
        <strain evidence="2">BED1</strain>
    </source>
</reference>